<dbReference type="Gene3D" id="1.10.3470.10">
    <property type="entry name" value="ABC transporter involved in vitamin B12 uptake, BtuC"/>
    <property type="match status" value="1"/>
</dbReference>
<comment type="similarity">
    <text evidence="2">Belongs to the binding-protein-dependent transport system permease family. FecCD subfamily.</text>
</comment>
<comment type="subcellular location">
    <subcellularLocation>
        <location evidence="1">Cell membrane</location>
        <topology evidence="1">Multi-pass membrane protein</topology>
    </subcellularLocation>
</comment>
<keyword evidence="6 8" id="KW-1133">Transmembrane helix</keyword>
<dbReference type="PANTHER" id="PTHR30472:SF1">
    <property type="entry name" value="FE(3+) DICITRATE TRANSPORT SYSTEM PERMEASE PROTEIN FECC-RELATED"/>
    <property type="match status" value="1"/>
</dbReference>
<feature type="transmembrane region" description="Helical" evidence="8">
    <location>
        <begin position="211"/>
        <end position="233"/>
    </location>
</feature>
<evidence type="ECO:0000256" key="8">
    <source>
        <dbReference type="SAM" id="Phobius"/>
    </source>
</evidence>
<dbReference type="GO" id="GO:0033214">
    <property type="term" value="P:siderophore-iron import into cell"/>
    <property type="evidence" value="ECO:0007669"/>
    <property type="project" value="TreeGrafter"/>
</dbReference>
<reference evidence="9 10" key="1">
    <citation type="submission" date="2020-08" db="EMBL/GenBank/DDBJ databases">
        <title>Sequencing the genomes of 1000 actinobacteria strains.</title>
        <authorList>
            <person name="Klenk H.-P."/>
        </authorList>
    </citation>
    <scope>NUCLEOTIDE SEQUENCE [LARGE SCALE GENOMIC DNA]</scope>
    <source>
        <strain evidence="9 10">DSM 43851</strain>
    </source>
</reference>
<dbReference type="EMBL" id="JACHIR010000001">
    <property type="protein sequence ID" value="MBB5889021.1"/>
    <property type="molecule type" value="Genomic_DNA"/>
</dbReference>
<keyword evidence="10" id="KW-1185">Reference proteome</keyword>
<dbReference type="FunFam" id="1.10.3470.10:FF:000001">
    <property type="entry name" value="Vitamin B12 ABC transporter permease BtuC"/>
    <property type="match status" value="1"/>
</dbReference>
<dbReference type="InterPro" id="IPR000522">
    <property type="entry name" value="ABC_transptr_permease_BtuC"/>
</dbReference>
<feature type="transmembrane region" description="Helical" evidence="8">
    <location>
        <begin position="22"/>
        <end position="42"/>
    </location>
</feature>
<dbReference type="SUPFAM" id="SSF81345">
    <property type="entry name" value="ABC transporter involved in vitamin B12 uptake, BtuC"/>
    <property type="match status" value="1"/>
</dbReference>
<sequence length="347" mass="35763">MVRPDPEGVALARRPPQQAARALGLLTAVGVLVLLCLLSIWLGSKEISFGDVWRVLLHNDGSADGVIIHSVRMPRTVLAVLVGAALGLAGTVMQALTRNPLADPGLLGVSAGAAFAIVSSITVLGVSSLYGYIWFAFAGALAATAVVYFLGTRGNAGANPVKLTLAGAAVTALLGSFTSAMVLSDPVALNRYRFWSAGSLAGVDSGQLLQVLPFLLVGMVLAIAGGPALNSLALGDDVAVALGRRLGPLRLRGALAITLLTGAAVAVAGPIVFLGLIVPHAVRFALGPDHRWLLPYSAVLAPCLLLAADILGRILARPGEIRAGVIVAFVGAPMFIYLVRRRKQLES</sequence>
<feature type="transmembrane region" description="Helical" evidence="8">
    <location>
        <begin position="163"/>
        <end position="183"/>
    </location>
</feature>
<gene>
    <name evidence="9" type="ORF">BJ998_000217</name>
</gene>
<dbReference type="CDD" id="cd06550">
    <property type="entry name" value="TM_ABC_iron-siderophores_like"/>
    <property type="match status" value="1"/>
</dbReference>
<evidence type="ECO:0000256" key="7">
    <source>
        <dbReference type="ARBA" id="ARBA00023136"/>
    </source>
</evidence>
<evidence type="ECO:0000256" key="5">
    <source>
        <dbReference type="ARBA" id="ARBA00022692"/>
    </source>
</evidence>
<evidence type="ECO:0000256" key="4">
    <source>
        <dbReference type="ARBA" id="ARBA00022475"/>
    </source>
</evidence>
<keyword evidence="5 8" id="KW-0812">Transmembrane</keyword>
<keyword evidence="3" id="KW-0813">Transport</keyword>
<feature type="transmembrane region" description="Helical" evidence="8">
    <location>
        <begin position="76"/>
        <end position="93"/>
    </location>
</feature>
<evidence type="ECO:0000256" key="2">
    <source>
        <dbReference type="ARBA" id="ARBA00007935"/>
    </source>
</evidence>
<protein>
    <submittedName>
        <fullName evidence="9">Iron complex transport system permease protein</fullName>
    </submittedName>
</protein>
<keyword evidence="4" id="KW-1003">Cell membrane</keyword>
<feature type="transmembrane region" description="Helical" evidence="8">
    <location>
        <begin position="323"/>
        <end position="340"/>
    </location>
</feature>
<dbReference type="AlphaFoldDB" id="A0A7W9KAP7"/>
<evidence type="ECO:0000256" key="1">
    <source>
        <dbReference type="ARBA" id="ARBA00004651"/>
    </source>
</evidence>
<comment type="caution">
    <text evidence="9">The sequence shown here is derived from an EMBL/GenBank/DDBJ whole genome shotgun (WGS) entry which is preliminary data.</text>
</comment>
<proteinExistence type="inferred from homology"/>
<dbReference type="GO" id="GO:0005886">
    <property type="term" value="C:plasma membrane"/>
    <property type="evidence" value="ECO:0007669"/>
    <property type="project" value="UniProtKB-SubCell"/>
</dbReference>
<evidence type="ECO:0000313" key="10">
    <source>
        <dbReference type="Proteomes" id="UP000585638"/>
    </source>
</evidence>
<dbReference type="InterPro" id="IPR037294">
    <property type="entry name" value="ABC_BtuC-like"/>
</dbReference>
<evidence type="ECO:0000256" key="3">
    <source>
        <dbReference type="ARBA" id="ARBA00022448"/>
    </source>
</evidence>
<dbReference type="GO" id="GO:0022857">
    <property type="term" value="F:transmembrane transporter activity"/>
    <property type="evidence" value="ECO:0007669"/>
    <property type="project" value="InterPro"/>
</dbReference>
<evidence type="ECO:0000256" key="6">
    <source>
        <dbReference type="ARBA" id="ARBA00022989"/>
    </source>
</evidence>
<accession>A0A7W9KAP7</accession>
<name>A0A7W9KAP7_9PSEU</name>
<dbReference type="Proteomes" id="UP000585638">
    <property type="component" value="Unassembled WGS sequence"/>
</dbReference>
<keyword evidence="7 8" id="KW-0472">Membrane</keyword>
<feature type="transmembrane region" description="Helical" evidence="8">
    <location>
        <begin position="132"/>
        <end position="151"/>
    </location>
</feature>
<dbReference type="Pfam" id="PF01032">
    <property type="entry name" value="FecCD"/>
    <property type="match status" value="1"/>
</dbReference>
<feature type="transmembrane region" description="Helical" evidence="8">
    <location>
        <begin position="105"/>
        <end position="126"/>
    </location>
</feature>
<feature type="transmembrane region" description="Helical" evidence="8">
    <location>
        <begin position="254"/>
        <end position="281"/>
    </location>
</feature>
<evidence type="ECO:0000313" key="9">
    <source>
        <dbReference type="EMBL" id="MBB5889021.1"/>
    </source>
</evidence>
<organism evidence="9 10">
    <name type="scientific">Kutzneria kofuensis</name>
    <dbReference type="NCBI Taxonomy" id="103725"/>
    <lineage>
        <taxon>Bacteria</taxon>
        <taxon>Bacillati</taxon>
        <taxon>Actinomycetota</taxon>
        <taxon>Actinomycetes</taxon>
        <taxon>Pseudonocardiales</taxon>
        <taxon>Pseudonocardiaceae</taxon>
        <taxon>Kutzneria</taxon>
    </lineage>
</organism>
<feature type="transmembrane region" description="Helical" evidence="8">
    <location>
        <begin position="293"/>
        <end position="311"/>
    </location>
</feature>
<dbReference type="PANTHER" id="PTHR30472">
    <property type="entry name" value="FERRIC ENTEROBACTIN TRANSPORT SYSTEM PERMEASE PROTEIN"/>
    <property type="match status" value="1"/>
</dbReference>